<evidence type="ECO:0000256" key="1">
    <source>
        <dbReference type="ARBA" id="ARBA00008061"/>
    </source>
</evidence>
<dbReference type="PANTHER" id="PTHR10357">
    <property type="entry name" value="ALPHA-AMYLASE FAMILY MEMBER"/>
    <property type="match status" value="1"/>
</dbReference>
<dbReference type="RefSeq" id="WP_344313455.1">
    <property type="nucleotide sequence ID" value="NZ_BAAANY010000023.1"/>
</dbReference>
<dbReference type="GO" id="GO:0016787">
    <property type="term" value="F:hydrolase activity"/>
    <property type="evidence" value="ECO:0007669"/>
    <property type="project" value="UniProtKB-KW"/>
</dbReference>
<dbReference type="Proteomes" id="UP001500618">
    <property type="component" value="Unassembled WGS sequence"/>
</dbReference>
<protein>
    <submittedName>
        <fullName evidence="3">Alpha-amylase family glycosyl hydrolase</fullName>
    </submittedName>
</protein>
<dbReference type="Pfam" id="PF00128">
    <property type="entry name" value="Alpha-amylase"/>
    <property type="match status" value="1"/>
</dbReference>
<dbReference type="InterPro" id="IPR045857">
    <property type="entry name" value="O16G_dom_2"/>
</dbReference>
<evidence type="ECO:0000313" key="4">
    <source>
        <dbReference type="Proteomes" id="UP001500618"/>
    </source>
</evidence>
<dbReference type="EMBL" id="BAAANY010000023">
    <property type="protein sequence ID" value="GAA1700501.1"/>
    <property type="molecule type" value="Genomic_DNA"/>
</dbReference>
<dbReference type="CDD" id="cd11332">
    <property type="entry name" value="AmyAc_OligoGlu_TS"/>
    <property type="match status" value="1"/>
</dbReference>
<accession>A0ABN2I8K5</accession>
<dbReference type="Gene3D" id="3.20.20.80">
    <property type="entry name" value="Glycosidases"/>
    <property type="match status" value="1"/>
</dbReference>
<dbReference type="SMART" id="SM00642">
    <property type="entry name" value="Aamy"/>
    <property type="match status" value="1"/>
</dbReference>
<dbReference type="Gene3D" id="3.90.400.10">
    <property type="entry name" value="Oligo-1,6-glucosidase, Domain 2"/>
    <property type="match status" value="1"/>
</dbReference>
<comment type="caution">
    <text evidence="3">The sequence shown here is derived from an EMBL/GenBank/DDBJ whole genome shotgun (WGS) entry which is preliminary data.</text>
</comment>
<organism evidence="3 4">
    <name type="scientific">Fodinicola feengrottensis</name>
    <dbReference type="NCBI Taxonomy" id="435914"/>
    <lineage>
        <taxon>Bacteria</taxon>
        <taxon>Bacillati</taxon>
        <taxon>Actinomycetota</taxon>
        <taxon>Actinomycetes</taxon>
        <taxon>Mycobacteriales</taxon>
        <taxon>Fodinicola</taxon>
    </lineage>
</organism>
<feature type="domain" description="Glycosyl hydrolase family 13 catalytic" evidence="2">
    <location>
        <begin position="27"/>
        <end position="412"/>
    </location>
</feature>
<dbReference type="InterPro" id="IPR006047">
    <property type="entry name" value="GH13_cat_dom"/>
</dbReference>
<dbReference type="SUPFAM" id="SSF51445">
    <property type="entry name" value="(Trans)glycosidases"/>
    <property type="match status" value="1"/>
</dbReference>
<comment type="similarity">
    <text evidence="1">Belongs to the glycosyl hydrolase 13 family.</text>
</comment>
<gene>
    <name evidence="3" type="ORF">GCM10009765_57430</name>
</gene>
<evidence type="ECO:0000259" key="2">
    <source>
        <dbReference type="SMART" id="SM00642"/>
    </source>
</evidence>
<dbReference type="PANTHER" id="PTHR10357:SF179">
    <property type="entry name" value="NEUTRAL AND BASIC AMINO ACID TRANSPORT PROTEIN RBAT"/>
    <property type="match status" value="1"/>
</dbReference>
<proteinExistence type="inferred from homology"/>
<keyword evidence="4" id="KW-1185">Reference proteome</keyword>
<keyword evidence="3" id="KW-0378">Hydrolase</keyword>
<name>A0ABN2I8K5_9ACTN</name>
<sequence length="537" mass="59217">MPTNSVPISADHASQPSDWWREAVFYQVYVRSFFDANGDGVGDLDGIRGKLDHLVALGVDALWLTPFFTSPMVDHGYDVADPRDVDPLFGDLAAFDRLLAAAHEVGIKVTIDVVPNHTSSQHPWFVEALAAAKGSPARARYHFMDGYGLDGAEPPNNWPSIFGGPAWTRVTEADGKPGQWYLHIFAPEQPDLNWANPEVGADLARTLRFWLDRGVDGFRIDVAHGLTKPAGLPDMRVENVALLHSADDDPRFDNDGVHEIHRMIRSVVDEYPDRMTVGEVWVRDNDRLRKYVRPDELHLAFNFRLTEARWRADELTDAIEQSLETVAGTGTPTCWVWSNHDIVRHLTRFGDGLVGERRARAAVLLQLALPGVAYLYNGDELGMPSVDIPDEALTDPTWERSSHTERGRDNCRIPLPWTAGEPPYGFSPAGTPTWLPMPAGWAPLAADTQRTDPSSMFSLYRTAVQLRGKHPGMAGDLEWVPAPAGCVAFRRTGGLACVLNVTNNPVRLPAGLPSEVLLTSVPLIDGLLPGDAAIWLC</sequence>
<dbReference type="InterPro" id="IPR017853">
    <property type="entry name" value="GH"/>
</dbReference>
<evidence type="ECO:0000313" key="3">
    <source>
        <dbReference type="EMBL" id="GAA1700501.1"/>
    </source>
</evidence>
<reference evidence="3 4" key="1">
    <citation type="journal article" date="2019" name="Int. J. Syst. Evol. Microbiol.">
        <title>The Global Catalogue of Microorganisms (GCM) 10K type strain sequencing project: providing services to taxonomists for standard genome sequencing and annotation.</title>
        <authorList>
            <consortium name="The Broad Institute Genomics Platform"/>
            <consortium name="The Broad Institute Genome Sequencing Center for Infectious Disease"/>
            <person name="Wu L."/>
            <person name="Ma J."/>
        </authorList>
    </citation>
    <scope>NUCLEOTIDE SEQUENCE [LARGE SCALE GENOMIC DNA]</scope>
    <source>
        <strain evidence="3 4">JCM 14718</strain>
    </source>
</reference>